<feature type="signal peptide" evidence="1">
    <location>
        <begin position="1"/>
        <end position="18"/>
    </location>
</feature>
<accession>I9QFV9</accession>
<dbReference type="Proteomes" id="UP000003026">
    <property type="component" value="Unassembled WGS sequence"/>
</dbReference>
<dbReference type="InterPro" id="IPR054165">
    <property type="entry name" value="HP1454-like_M"/>
</dbReference>
<dbReference type="Gene3D" id="3.30.160.710">
    <property type="match status" value="1"/>
</dbReference>
<protein>
    <recommendedName>
        <fullName evidence="7">LPP20 lipofamily protein</fullName>
    </recommendedName>
</protein>
<gene>
    <name evidence="5" type="ORF">HPNQ4044_1709</name>
</gene>
<dbReference type="InterPro" id="IPR054163">
    <property type="entry name" value="HP1454-like_C"/>
</dbReference>
<evidence type="ECO:0000313" key="5">
    <source>
        <dbReference type="EMBL" id="EJB32029.1"/>
    </source>
</evidence>
<dbReference type="Gene3D" id="3.10.28.20">
    <property type="entry name" value="Acetamidase/Formamidase-like domains"/>
    <property type="match status" value="1"/>
</dbReference>
<evidence type="ECO:0000313" key="6">
    <source>
        <dbReference type="Proteomes" id="UP000003026"/>
    </source>
</evidence>
<dbReference type="Gene3D" id="6.10.140.1870">
    <property type="match status" value="1"/>
</dbReference>
<comment type="caution">
    <text evidence="5">The sequence shown here is derived from an EMBL/GenBank/DDBJ whole genome shotgun (WGS) entry which is preliminary data.</text>
</comment>
<dbReference type="PATRIC" id="fig|992028.3.peg.1653"/>
<feature type="domain" description="LPP20 lipofamily protein C-terminal" evidence="3">
    <location>
        <begin position="195"/>
        <end position="287"/>
    </location>
</feature>
<evidence type="ECO:0000259" key="4">
    <source>
        <dbReference type="Pfam" id="PF22018"/>
    </source>
</evidence>
<sequence>MKKIILACLMAFVGANLSAEPKWYSKAYNKTNTQKGYLYGSGSATSKEASKQKALADLVASISVVVNSQIHIQKSRVDNKLKSSDSQTINLKTDDLELNNVEIVNQEAQKGIYYTRVRINQNLFLQGLRDKYNALYGQFSTLMPKVCKGVFLQQSKSMGDLLAKAMPIGRILKAYSVPVGSLENYEKIYYQNAFKPKVQITFDNNSDTEIKNALISAYARVLTPSDEEKLYQIKNEVFTDSANGTTRIRVVVSASDCQGTPVLNRSLEVDEKNKNFAITRLQSLLYKELKDYANKEGQGNTGLQVGY</sequence>
<evidence type="ECO:0008006" key="7">
    <source>
        <dbReference type="Google" id="ProtNLM"/>
    </source>
</evidence>
<reference evidence="5 6" key="1">
    <citation type="submission" date="2012-04" db="EMBL/GenBank/DDBJ databases">
        <title>Genome sequence of Helicobacter pylori NQ4044.</title>
        <authorList>
            <person name="Blanchard T.G."/>
            <person name="Czinn S.J."/>
            <person name="McCracken C."/>
            <person name="Abolude K."/>
            <person name="Maroo A."/>
            <person name="Santana-Cruz I."/>
            <person name="Tallon L.J."/>
            <person name="Ficke F.W.F."/>
        </authorList>
    </citation>
    <scope>NUCLEOTIDE SEQUENCE [LARGE SCALE GENOMIC DNA]</scope>
    <source>
        <strain evidence="5 6">NQ4044</strain>
    </source>
</reference>
<feature type="domain" description="LPP20 lipofamily protein middle" evidence="4">
    <location>
        <begin position="122"/>
        <end position="188"/>
    </location>
</feature>
<organism evidence="5 6">
    <name type="scientific">Helicobacter pylori NQ4044</name>
    <dbReference type="NCBI Taxonomy" id="992028"/>
    <lineage>
        <taxon>Bacteria</taxon>
        <taxon>Pseudomonadati</taxon>
        <taxon>Campylobacterota</taxon>
        <taxon>Epsilonproteobacteria</taxon>
        <taxon>Campylobacterales</taxon>
        <taxon>Helicobacteraceae</taxon>
        <taxon>Helicobacter</taxon>
    </lineage>
</organism>
<keyword evidence="1" id="KW-0732">Signal</keyword>
<proteinExistence type="predicted"/>
<dbReference type="AlphaFoldDB" id="I9QFV9"/>
<evidence type="ECO:0000256" key="1">
    <source>
        <dbReference type="SAM" id="SignalP"/>
    </source>
</evidence>
<evidence type="ECO:0000259" key="3">
    <source>
        <dbReference type="Pfam" id="PF22017"/>
    </source>
</evidence>
<feature type="domain" description="Lipoprotein LPP20-like" evidence="2">
    <location>
        <begin position="21"/>
        <end position="118"/>
    </location>
</feature>
<feature type="chain" id="PRO_5003723835" description="LPP20 lipofamily protein" evidence="1">
    <location>
        <begin position="19"/>
        <end position="307"/>
    </location>
</feature>
<dbReference type="RefSeq" id="WP_000720407.1">
    <property type="nucleotide sequence ID" value="NZ_AKNW01000017.1"/>
</dbReference>
<dbReference type="Pfam" id="PF02169">
    <property type="entry name" value="LPP20"/>
    <property type="match status" value="1"/>
</dbReference>
<dbReference type="Pfam" id="PF22017">
    <property type="entry name" value="HP1454-like_C"/>
    <property type="match status" value="1"/>
</dbReference>
<dbReference type="InterPro" id="IPR024952">
    <property type="entry name" value="LPP20-like_dom"/>
</dbReference>
<name>I9QFV9_HELPX</name>
<dbReference type="EMBL" id="AKNW01000017">
    <property type="protein sequence ID" value="EJB32029.1"/>
    <property type="molecule type" value="Genomic_DNA"/>
</dbReference>
<evidence type="ECO:0000259" key="2">
    <source>
        <dbReference type="Pfam" id="PF02169"/>
    </source>
</evidence>
<dbReference type="Pfam" id="PF22018">
    <property type="entry name" value="HP1454-like_middle_dom"/>
    <property type="match status" value="1"/>
</dbReference>